<accession>A0A853KW15</accession>
<protein>
    <submittedName>
        <fullName evidence="1">Uncharacterized protein</fullName>
    </submittedName>
</protein>
<sequence length="372" mass="43032">MRSRIKYLRTARDFFQKKKIAKLEISKSQSTHLICFEDGISSPFEYISAAIELKIPVIVVPYEISNHQDFQNLLLEKYADGTLYEVPNSALGQLIRSKHAQWIKTYKRKNFLLFPPEYILAREDIIGELQNPWTVHGGPSSYIAVESENTMRVYRDENIDEKKLVPTGSIYCDLIYEKISEHGDAKRAFENKKKIAPNKTKILVSLPPNYHATRAKFCEFESYSTVWQQLKRLEDENEQLEISVSIHPNTLDSDREVINNLNLNTIENGVITAIPVHDLFFTCFSSTIRWALAAGKPVINYDMYGFNLSIYDNSPGFFSFANFSNSKEKVLKMLNNEYYETQARGMEENRKIWGEIDGRATENIVRLITEHN</sequence>
<organism evidence="1 2">
    <name type="scientific">Thalassospira tepidiphila MCCC 1A03514</name>
    <dbReference type="NCBI Taxonomy" id="1177930"/>
    <lineage>
        <taxon>Bacteria</taxon>
        <taxon>Pseudomonadati</taxon>
        <taxon>Pseudomonadota</taxon>
        <taxon>Alphaproteobacteria</taxon>
        <taxon>Rhodospirillales</taxon>
        <taxon>Thalassospiraceae</taxon>
        <taxon>Thalassospira</taxon>
    </lineage>
</organism>
<dbReference type="AlphaFoldDB" id="A0A853KW15"/>
<dbReference type="SUPFAM" id="SSF53756">
    <property type="entry name" value="UDP-Glycosyltransferase/glycogen phosphorylase"/>
    <property type="match status" value="1"/>
</dbReference>
<evidence type="ECO:0000313" key="2">
    <source>
        <dbReference type="Proteomes" id="UP000094009"/>
    </source>
</evidence>
<reference evidence="1 2" key="1">
    <citation type="submission" date="2014-07" db="EMBL/GenBank/DDBJ databases">
        <title>Draft genome sequence of Thalassospira tepidiphila 1-1B.</title>
        <authorList>
            <person name="Lai Q."/>
            <person name="Shao Z."/>
        </authorList>
    </citation>
    <scope>NUCLEOTIDE SEQUENCE [LARGE SCALE GENOMIC DNA]</scope>
    <source>
        <strain evidence="1 2">MCCC 1A03514</strain>
    </source>
</reference>
<evidence type="ECO:0000313" key="1">
    <source>
        <dbReference type="EMBL" id="OAZ08482.1"/>
    </source>
</evidence>
<dbReference type="EMBL" id="JPVZ01000009">
    <property type="protein sequence ID" value="OAZ08482.1"/>
    <property type="molecule type" value="Genomic_DNA"/>
</dbReference>
<gene>
    <name evidence="1" type="ORF">TH4_17725</name>
</gene>
<proteinExistence type="predicted"/>
<comment type="caution">
    <text evidence="1">The sequence shown here is derived from an EMBL/GenBank/DDBJ whole genome shotgun (WGS) entry which is preliminary data.</text>
</comment>
<dbReference type="Proteomes" id="UP000094009">
    <property type="component" value="Unassembled WGS sequence"/>
</dbReference>
<name>A0A853KW15_9PROT</name>